<dbReference type="Gene3D" id="1.10.10.60">
    <property type="entry name" value="Homeodomain-like"/>
    <property type="match status" value="2"/>
</dbReference>
<dbReference type="CDD" id="cd06986">
    <property type="entry name" value="cupin_MmsR-like_N"/>
    <property type="match status" value="1"/>
</dbReference>
<keyword evidence="2" id="KW-0238">DNA-binding</keyword>
<proteinExistence type="predicted"/>
<reference evidence="5" key="1">
    <citation type="submission" date="2020-08" db="EMBL/GenBank/DDBJ databases">
        <title>Genome public.</title>
        <authorList>
            <person name="Liu C."/>
            <person name="Sun Q."/>
        </authorList>
    </citation>
    <scope>NUCLEOTIDE SEQUENCE</scope>
    <source>
        <strain evidence="5">NSJ-15</strain>
    </source>
</reference>
<dbReference type="InterPro" id="IPR018062">
    <property type="entry name" value="HTH_AraC-typ_CS"/>
</dbReference>
<dbReference type="InterPro" id="IPR009057">
    <property type="entry name" value="Homeodomain-like_sf"/>
</dbReference>
<evidence type="ECO:0000313" key="6">
    <source>
        <dbReference type="Proteomes" id="UP000632659"/>
    </source>
</evidence>
<dbReference type="SUPFAM" id="SSF46689">
    <property type="entry name" value="Homeodomain-like"/>
    <property type="match status" value="2"/>
</dbReference>
<dbReference type="RefSeq" id="WP_187536841.1">
    <property type="nucleotide sequence ID" value="NZ_JACRTL010000009.1"/>
</dbReference>
<dbReference type="AlphaFoldDB" id="A0A8J6PCR5"/>
<gene>
    <name evidence="5" type="ORF">H8702_12915</name>
</gene>
<dbReference type="PRINTS" id="PR00032">
    <property type="entry name" value="HTHARAC"/>
</dbReference>
<dbReference type="InterPro" id="IPR003313">
    <property type="entry name" value="AraC-bd"/>
</dbReference>
<dbReference type="InterPro" id="IPR018060">
    <property type="entry name" value="HTH_AraC"/>
</dbReference>
<keyword evidence="1" id="KW-0805">Transcription regulation</keyword>
<dbReference type="Pfam" id="PF12833">
    <property type="entry name" value="HTH_18"/>
    <property type="match status" value="1"/>
</dbReference>
<accession>A0A8J6PCR5</accession>
<dbReference type="PANTHER" id="PTHR43280:SF28">
    <property type="entry name" value="HTH-TYPE TRANSCRIPTIONAL ACTIVATOR RHAS"/>
    <property type="match status" value="1"/>
</dbReference>
<dbReference type="GO" id="GO:0003700">
    <property type="term" value="F:DNA-binding transcription factor activity"/>
    <property type="evidence" value="ECO:0007669"/>
    <property type="project" value="InterPro"/>
</dbReference>
<evidence type="ECO:0000256" key="2">
    <source>
        <dbReference type="ARBA" id="ARBA00023125"/>
    </source>
</evidence>
<dbReference type="EMBL" id="JACRTL010000009">
    <property type="protein sequence ID" value="MBC8611992.1"/>
    <property type="molecule type" value="Genomic_DNA"/>
</dbReference>
<dbReference type="Gene3D" id="2.60.120.280">
    <property type="entry name" value="Regulatory protein AraC"/>
    <property type="match status" value="1"/>
</dbReference>
<dbReference type="PANTHER" id="PTHR43280">
    <property type="entry name" value="ARAC-FAMILY TRANSCRIPTIONAL REGULATOR"/>
    <property type="match status" value="1"/>
</dbReference>
<dbReference type="SUPFAM" id="SSF51215">
    <property type="entry name" value="Regulatory protein AraC"/>
    <property type="match status" value="1"/>
</dbReference>
<protein>
    <submittedName>
        <fullName evidence="5">AraC family transcriptional regulator</fullName>
    </submittedName>
</protein>
<dbReference type="Pfam" id="PF02311">
    <property type="entry name" value="AraC_binding"/>
    <property type="match status" value="1"/>
</dbReference>
<name>A0A8J6PCR5_9FIRM</name>
<dbReference type="GO" id="GO:0043565">
    <property type="term" value="F:sequence-specific DNA binding"/>
    <property type="evidence" value="ECO:0007669"/>
    <property type="project" value="InterPro"/>
</dbReference>
<evidence type="ECO:0000259" key="4">
    <source>
        <dbReference type="PROSITE" id="PS01124"/>
    </source>
</evidence>
<sequence>MYPNTGSPFSIYFCGSEQCVPGHFFGPAVRTHYLIHVVLHGAGIYQRNGQTYRLHAGDAFLIFPLESTYYQADQNDPWEYAWIGFDGTMVPLLLENTCFRNSCIYRCPDSPDAKESAAQRVLAALQTFHGGNNHSISLAGDVLKLFGLMQEESVSSSESYSKQYLAKAKEYMENNFSYHIRISDIASFVGIDRTYLYRLFMEEEHLSPKQYLFQLRLRNAVNMLRDPRYTVTEIAYSCGFKDASAFCNYFKKAMGVTPRKYRPDLTLEKTPSEHR</sequence>
<evidence type="ECO:0000313" key="5">
    <source>
        <dbReference type="EMBL" id="MBC8611992.1"/>
    </source>
</evidence>
<comment type="caution">
    <text evidence="5">The sequence shown here is derived from an EMBL/GenBank/DDBJ whole genome shotgun (WGS) entry which is preliminary data.</text>
</comment>
<organism evidence="5 6">
    <name type="scientific">Massiliimalia timonensis</name>
    <dbReference type="NCBI Taxonomy" id="1987501"/>
    <lineage>
        <taxon>Bacteria</taxon>
        <taxon>Bacillati</taxon>
        <taxon>Bacillota</taxon>
        <taxon>Clostridia</taxon>
        <taxon>Eubacteriales</taxon>
        <taxon>Oscillospiraceae</taxon>
        <taxon>Massiliimalia</taxon>
    </lineage>
</organism>
<evidence type="ECO:0000256" key="1">
    <source>
        <dbReference type="ARBA" id="ARBA00023015"/>
    </source>
</evidence>
<dbReference type="PROSITE" id="PS01124">
    <property type="entry name" value="HTH_ARAC_FAMILY_2"/>
    <property type="match status" value="1"/>
</dbReference>
<dbReference type="PROSITE" id="PS00041">
    <property type="entry name" value="HTH_ARAC_FAMILY_1"/>
    <property type="match status" value="1"/>
</dbReference>
<dbReference type="InterPro" id="IPR020449">
    <property type="entry name" value="Tscrpt_reg_AraC-type_HTH"/>
</dbReference>
<dbReference type="Proteomes" id="UP000632659">
    <property type="component" value="Unassembled WGS sequence"/>
</dbReference>
<dbReference type="InterPro" id="IPR037923">
    <property type="entry name" value="HTH-like"/>
</dbReference>
<evidence type="ECO:0000256" key="3">
    <source>
        <dbReference type="ARBA" id="ARBA00023163"/>
    </source>
</evidence>
<keyword evidence="6" id="KW-1185">Reference proteome</keyword>
<feature type="domain" description="HTH araC/xylS-type" evidence="4">
    <location>
        <begin position="166"/>
        <end position="264"/>
    </location>
</feature>
<keyword evidence="3" id="KW-0804">Transcription</keyword>
<dbReference type="SMART" id="SM00342">
    <property type="entry name" value="HTH_ARAC"/>
    <property type="match status" value="1"/>
</dbReference>